<dbReference type="Pfam" id="PF13419">
    <property type="entry name" value="HAD_2"/>
    <property type="match status" value="1"/>
</dbReference>
<proteinExistence type="predicted"/>
<dbReference type="Proteomes" id="UP000243706">
    <property type="component" value="Chromosome 1"/>
</dbReference>
<gene>
    <name evidence="1" type="ORF">SAMEA4412661_00222</name>
</gene>
<dbReference type="KEGG" id="smus:C7J88_08260"/>
<dbReference type="AlphaFoldDB" id="A0A240BTD8"/>
<dbReference type="OrthoDB" id="9796026at2"/>
<dbReference type="InterPro" id="IPR041492">
    <property type="entry name" value="HAD_2"/>
</dbReference>
<dbReference type="Gene3D" id="1.10.150.240">
    <property type="entry name" value="Putative phosphatase, domain 2"/>
    <property type="match status" value="1"/>
</dbReference>
<reference evidence="1 2" key="1">
    <citation type="submission" date="2017-06" db="EMBL/GenBank/DDBJ databases">
        <authorList>
            <consortium name="Pathogen Informatics"/>
        </authorList>
    </citation>
    <scope>NUCLEOTIDE SEQUENCE [LARGE SCALE GENOMIC DNA]</scope>
    <source>
        <strain evidence="1 2">NCTC13833</strain>
    </source>
</reference>
<dbReference type="InterPro" id="IPR036412">
    <property type="entry name" value="HAD-like_sf"/>
</dbReference>
<dbReference type="InterPro" id="IPR023214">
    <property type="entry name" value="HAD_sf"/>
</dbReference>
<evidence type="ECO:0000313" key="2">
    <source>
        <dbReference type="Proteomes" id="UP000243706"/>
    </source>
</evidence>
<dbReference type="InterPro" id="IPR023198">
    <property type="entry name" value="PGP-like_dom2"/>
</dbReference>
<accession>A0A240BTD8</accession>
<name>A0A240BTD8_9STAP</name>
<organism evidence="1 2">
    <name type="scientific">Staphylococcus muscae</name>
    <dbReference type="NCBI Taxonomy" id="1294"/>
    <lineage>
        <taxon>Bacteria</taxon>
        <taxon>Bacillati</taxon>
        <taxon>Bacillota</taxon>
        <taxon>Bacilli</taxon>
        <taxon>Bacillales</taxon>
        <taxon>Staphylococcaceae</taxon>
        <taxon>Staphylococcus</taxon>
    </lineage>
</organism>
<protein>
    <recommendedName>
        <fullName evidence="3">Glucuronate isomerase</fullName>
    </recommendedName>
</protein>
<evidence type="ECO:0008006" key="3">
    <source>
        <dbReference type="Google" id="ProtNLM"/>
    </source>
</evidence>
<dbReference type="SUPFAM" id="SSF56784">
    <property type="entry name" value="HAD-like"/>
    <property type="match status" value="1"/>
</dbReference>
<evidence type="ECO:0000313" key="1">
    <source>
        <dbReference type="EMBL" id="SNV99121.1"/>
    </source>
</evidence>
<sequence length="279" mass="31865">MNTSLSHFTPQHQHLICVDSDGCGMDTMTIKHEQAFGPAIIDIWPELAPYREKILQRWNVFNLYEITRGINRFKGLSKMLTELHETGVTVDGYADIKHWVDTTPVFSNPELTRAIFKNPDQKGLKYMLAWSNKVNERIDNLPSVGPFPNVHDALAYANQFADIAIVSSANLSAVDDEWSTHRLTQYVTGMFAQEAGTKEYCIDALKSLYPEDQVMMIGDAKGDLDAATHNNVYFYPILVGNEATSWQSFKETYADHFRLNNFDTTMQKQLINQFYTNFE</sequence>
<dbReference type="Gene3D" id="3.40.50.1000">
    <property type="entry name" value="HAD superfamily/HAD-like"/>
    <property type="match status" value="1"/>
</dbReference>
<dbReference type="EMBL" id="LT906464">
    <property type="protein sequence ID" value="SNV99121.1"/>
    <property type="molecule type" value="Genomic_DNA"/>
</dbReference>
<dbReference type="RefSeq" id="WP_095115253.1">
    <property type="nucleotide sequence ID" value="NZ_BMCB01000003.1"/>
</dbReference>